<accession>A0AA40SZU8</accession>
<dbReference type="InterPro" id="IPR011856">
    <property type="entry name" value="tRNA_endonuc-like_dom_sf"/>
</dbReference>
<dbReference type="Gene3D" id="3.40.1350.10">
    <property type="match status" value="1"/>
</dbReference>
<keyword evidence="2" id="KW-1185">Reference proteome</keyword>
<dbReference type="EMBL" id="VJXY01000025">
    <property type="protein sequence ID" value="MBD6618308.1"/>
    <property type="molecule type" value="Genomic_DNA"/>
</dbReference>
<dbReference type="Pfam" id="PF08814">
    <property type="entry name" value="XisH"/>
    <property type="match status" value="1"/>
</dbReference>
<proteinExistence type="predicted"/>
<dbReference type="GO" id="GO:0003676">
    <property type="term" value="F:nucleic acid binding"/>
    <property type="evidence" value="ECO:0007669"/>
    <property type="project" value="InterPro"/>
</dbReference>
<comment type="caution">
    <text evidence="1">The sequence shown here is derived from an EMBL/GenBank/DDBJ whole genome shotgun (WGS) entry which is preliminary data.</text>
</comment>
<protein>
    <submittedName>
        <fullName evidence="1">Fatty-acid oxidation protein subunit alpha</fullName>
    </submittedName>
</protein>
<gene>
    <name evidence="1" type="ORF">FNW02_21395</name>
</gene>
<dbReference type="InterPro" id="IPR014919">
    <property type="entry name" value="XisH"/>
</dbReference>
<dbReference type="Proteomes" id="UP001165986">
    <property type="component" value="Unassembled WGS sequence"/>
</dbReference>
<dbReference type="InterPro" id="IPR011335">
    <property type="entry name" value="Restrct_endonuc-II-like"/>
</dbReference>
<sequence length="117" mass="13416">MSAKDKFHDVVKLGLQKDGWTITDDPLHIEWGLVELYIDLGAEKIIAAEREGQKIAVEVKSFLGQSTISEFHTALGQFINYRFALSQEQPERILYLAVPLDTYETFFKLPFTQIIIQ</sequence>
<name>A0AA40SZU8_9NOST</name>
<dbReference type="CDD" id="cd22366">
    <property type="entry name" value="XisH-like"/>
    <property type="match status" value="1"/>
</dbReference>
<dbReference type="SUPFAM" id="SSF52980">
    <property type="entry name" value="Restriction endonuclease-like"/>
    <property type="match status" value="1"/>
</dbReference>
<evidence type="ECO:0000313" key="2">
    <source>
        <dbReference type="Proteomes" id="UP001165986"/>
    </source>
</evidence>
<dbReference type="AlphaFoldDB" id="A0AA40SZU8"/>
<organism evidence="1 2">
    <name type="scientific">Komarekiella delphini-convector SJRDD-AB1</name>
    <dbReference type="NCBI Taxonomy" id="2593771"/>
    <lineage>
        <taxon>Bacteria</taxon>
        <taxon>Bacillati</taxon>
        <taxon>Cyanobacteriota</taxon>
        <taxon>Cyanophyceae</taxon>
        <taxon>Nostocales</taxon>
        <taxon>Nostocaceae</taxon>
        <taxon>Komarekiella</taxon>
        <taxon>Komarekiella delphini-convector</taxon>
    </lineage>
</organism>
<reference evidence="1" key="1">
    <citation type="submission" date="2019-07" db="EMBL/GenBank/DDBJ databases">
        <title>Toxilogical consequences of a new and cryptic species of cyanobacteria (Komarekiella delphini-convector) recovered from the epidermis of a bottlenose dolphin and 1500 ft. in the air.</title>
        <authorList>
            <person name="Brown A.O."/>
            <person name="Dvorak P."/>
            <person name="Villanueva C.D."/>
            <person name="Foss A.J."/>
            <person name="Garvey A.D."/>
            <person name="Gibson Q.A."/>
            <person name="Johansen J.R."/>
            <person name="Casamatta D.A."/>
        </authorList>
    </citation>
    <scope>NUCLEOTIDE SEQUENCE</scope>
    <source>
        <strain evidence="1">SJRDD-AB1</strain>
    </source>
</reference>
<evidence type="ECO:0000313" key="1">
    <source>
        <dbReference type="EMBL" id="MBD6618308.1"/>
    </source>
</evidence>